<dbReference type="EMBL" id="JWZT01001996">
    <property type="protein sequence ID" value="KII70672.1"/>
    <property type="molecule type" value="Genomic_DNA"/>
</dbReference>
<keyword evidence="2" id="KW-1185">Reference proteome</keyword>
<dbReference type="Proteomes" id="UP000031668">
    <property type="component" value="Unassembled WGS sequence"/>
</dbReference>
<reference evidence="1 2" key="1">
    <citation type="journal article" date="2014" name="Genome Biol. Evol.">
        <title>The genome of the myxosporean Thelohanellus kitauei shows adaptations to nutrient acquisition within its fish host.</title>
        <authorList>
            <person name="Yang Y."/>
            <person name="Xiong J."/>
            <person name="Zhou Z."/>
            <person name="Huo F."/>
            <person name="Miao W."/>
            <person name="Ran C."/>
            <person name="Liu Y."/>
            <person name="Zhang J."/>
            <person name="Feng J."/>
            <person name="Wang M."/>
            <person name="Wang M."/>
            <person name="Wang L."/>
            <person name="Yao B."/>
        </authorList>
    </citation>
    <scope>NUCLEOTIDE SEQUENCE [LARGE SCALE GENOMIC DNA]</scope>
    <source>
        <strain evidence="1">Wuqing</strain>
    </source>
</reference>
<sequence>MDITATYKYPDNSPTERIIQTKIRMRRKQYRNISPSPVSIIISPPACVSFTSDCYIYFTLNNASRTNCKVKFRLTIVSVNYKGTVLQTLMEELYETQLAGNGGID</sequence>
<organism evidence="1 2">
    <name type="scientific">Thelohanellus kitauei</name>
    <name type="common">Myxosporean</name>
    <dbReference type="NCBI Taxonomy" id="669202"/>
    <lineage>
        <taxon>Eukaryota</taxon>
        <taxon>Metazoa</taxon>
        <taxon>Cnidaria</taxon>
        <taxon>Myxozoa</taxon>
        <taxon>Myxosporea</taxon>
        <taxon>Bivalvulida</taxon>
        <taxon>Platysporina</taxon>
        <taxon>Myxobolidae</taxon>
        <taxon>Thelohanellus</taxon>
    </lineage>
</organism>
<accession>A0A0C2N9U8</accession>
<evidence type="ECO:0000313" key="1">
    <source>
        <dbReference type="EMBL" id="KII70672.1"/>
    </source>
</evidence>
<evidence type="ECO:0000313" key="2">
    <source>
        <dbReference type="Proteomes" id="UP000031668"/>
    </source>
</evidence>
<proteinExistence type="predicted"/>
<dbReference type="AlphaFoldDB" id="A0A0C2N9U8"/>
<name>A0A0C2N9U8_THEKT</name>
<dbReference type="GO" id="GO:0003810">
    <property type="term" value="F:protein-glutamine gamma-glutamyltransferase activity"/>
    <property type="evidence" value="ECO:0007669"/>
    <property type="project" value="InterPro"/>
</dbReference>
<protein>
    <submittedName>
        <fullName evidence="1">Uncharacterized protein</fullName>
    </submittedName>
</protein>
<comment type="caution">
    <text evidence="1">The sequence shown here is derived from an EMBL/GenBank/DDBJ whole genome shotgun (WGS) entry which is preliminary data.</text>
</comment>
<dbReference type="SUPFAM" id="SSF49309">
    <property type="entry name" value="Transglutaminase, two C-terminal domains"/>
    <property type="match status" value="1"/>
</dbReference>
<dbReference type="InterPro" id="IPR036238">
    <property type="entry name" value="Transglutaminase_C_sf"/>
</dbReference>
<gene>
    <name evidence="1" type="ORF">RF11_10602</name>
</gene>